<keyword evidence="2" id="KW-1185">Reference proteome</keyword>
<dbReference type="Proteomes" id="UP000613974">
    <property type="component" value="Unassembled WGS sequence"/>
</dbReference>
<comment type="caution">
    <text evidence="1">The sequence shown here is derived from an EMBL/GenBank/DDBJ whole genome shotgun (WGS) entry which is preliminary data.</text>
</comment>
<dbReference type="EMBL" id="BNEC01000005">
    <property type="protein sequence ID" value="GHI68948.1"/>
    <property type="molecule type" value="Genomic_DNA"/>
</dbReference>
<reference evidence="2" key="1">
    <citation type="submission" date="2023-07" db="EMBL/GenBank/DDBJ databases">
        <title>Whole genome shotgun sequence of Streptomyces nojiriensis NBRC 13794.</title>
        <authorList>
            <person name="Komaki H."/>
            <person name="Tamura T."/>
        </authorList>
    </citation>
    <scope>NUCLEOTIDE SEQUENCE [LARGE SCALE GENOMIC DNA]</scope>
    <source>
        <strain evidence="2">NBRC 13794</strain>
    </source>
</reference>
<evidence type="ECO:0000313" key="2">
    <source>
        <dbReference type="Proteomes" id="UP000613974"/>
    </source>
</evidence>
<evidence type="ECO:0000313" key="1">
    <source>
        <dbReference type="EMBL" id="GHI68948.1"/>
    </source>
</evidence>
<protein>
    <submittedName>
        <fullName evidence="1">Uncharacterized protein</fullName>
    </submittedName>
</protein>
<dbReference type="RefSeq" id="WP_189748732.1">
    <property type="nucleotide sequence ID" value="NZ_BMRL01000075.1"/>
</dbReference>
<accession>A0ABQ3SLE0</accession>
<name>A0ABQ3SLE0_9ACTN</name>
<organism evidence="1 2">
    <name type="scientific">Streptomyces nojiriensis</name>
    <dbReference type="NCBI Taxonomy" id="66374"/>
    <lineage>
        <taxon>Bacteria</taxon>
        <taxon>Bacillati</taxon>
        <taxon>Actinomycetota</taxon>
        <taxon>Actinomycetes</taxon>
        <taxon>Kitasatosporales</taxon>
        <taxon>Streptomycetaceae</taxon>
        <taxon>Streptomyces</taxon>
    </lineage>
</organism>
<gene>
    <name evidence="1" type="ORF">Snoj_28660</name>
</gene>
<sequence>MGYLRSTSFLIYADPKAGESKPSDADAAQRSADDAAKAAMKDLDTQIDVLALKAHTVEGITEEQVRSFAKDILKAKAKKTGPMMLTAEELTQIKSKYLKPDALYGVEGTPGHLLQMVFTAVVHYEAAESKANFQANIERLQGHEDQAWRTSHGVVRFGDDGRLGVNGVAPEYQWNEDKKDFEKTANADWAPRTAPALWVKVAEGGWAKDGHWGGHLQVTCRTEKGSWIESTDGWVKPKSAKGDPVSFYDMGDWYEIWQGTRDNGGKPLVIHNNGLRFVKDATPAKFNVQDGTKS</sequence>
<proteinExistence type="predicted"/>
<dbReference type="GeneID" id="95587267"/>